<dbReference type="EMBL" id="SZUA01000002">
    <property type="protein sequence ID" value="TKR31131.1"/>
    <property type="molecule type" value="Genomic_DNA"/>
</dbReference>
<protein>
    <submittedName>
        <fullName evidence="1">DNA-binding protein</fullName>
    </submittedName>
</protein>
<organism evidence="1 2">
    <name type="scientific">Luteimonas gilva</name>
    <dbReference type="NCBI Taxonomy" id="2572684"/>
    <lineage>
        <taxon>Bacteria</taxon>
        <taxon>Pseudomonadati</taxon>
        <taxon>Pseudomonadota</taxon>
        <taxon>Gammaproteobacteria</taxon>
        <taxon>Lysobacterales</taxon>
        <taxon>Lysobacteraceae</taxon>
        <taxon>Luteimonas</taxon>
    </lineage>
</organism>
<accession>A0A4U5JRB7</accession>
<proteinExistence type="predicted"/>
<gene>
    <name evidence="1" type="ORF">FCE95_09995</name>
</gene>
<dbReference type="Proteomes" id="UP000308707">
    <property type="component" value="Unassembled WGS sequence"/>
</dbReference>
<keyword evidence="1" id="KW-0238">DNA-binding</keyword>
<evidence type="ECO:0000313" key="1">
    <source>
        <dbReference type="EMBL" id="TKR31131.1"/>
    </source>
</evidence>
<keyword evidence="2" id="KW-1185">Reference proteome</keyword>
<comment type="caution">
    <text evidence="1">The sequence shown here is derived from an EMBL/GenBank/DDBJ whole genome shotgun (WGS) entry which is preliminary data.</text>
</comment>
<sequence>MTTTVDLLLKFTGGSPLLSQTQLAGVLDRSPDGLRMSLAGDNDLARRLNPAKRKIGKRVYFAVLDVAKVLDETGV</sequence>
<dbReference type="AlphaFoldDB" id="A0A4U5JRB7"/>
<dbReference type="OrthoDB" id="8910937at2"/>
<evidence type="ECO:0000313" key="2">
    <source>
        <dbReference type="Proteomes" id="UP000308707"/>
    </source>
</evidence>
<reference evidence="1 2" key="1">
    <citation type="submission" date="2019-04" db="EMBL/GenBank/DDBJ databases">
        <title>Reference strain of H23.</title>
        <authorList>
            <person name="Luo X."/>
        </authorList>
    </citation>
    <scope>NUCLEOTIDE SEQUENCE [LARGE SCALE GENOMIC DNA]</scope>
    <source>
        <strain evidence="1 2">H23</strain>
    </source>
</reference>
<name>A0A4U5JRB7_9GAMM</name>
<dbReference type="GO" id="GO:0003677">
    <property type="term" value="F:DNA binding"/>
    <property type="evidence" value="ECO:0007669"/>
    <property type="project" value="UniProtKB-KW"/>
</dbReference>